<organism evidence="11 12">
    <name type="scientific">Amycolatopsis deserti</name>
    <dbReference type="NCBI Taxonomy" id="185696"/>
    <lineage>
        <taxon>Bacteria</taxon>
        <taxon>Bacillati</taxon>
        <taxon>Actinomycetota</taxon>
        <taxon>Actinomycetes</taxon>
        <taxon>Pseudonocardiales</taxon>
        <taxon>Pseudonocardiaceae</taxon>
        <taxon>Amycolatopsis</taxon>
    </lineage>
</organism>
<comment type="cofactor">
    <cofactor evidence="1">
        <name>FAD</name>
        <dbReference type="ChEBI" id="CHEBI:57692"/>
    </cofactor>
</comment>
<dbReference type="SUPFAM" id="SSF54292">
    <property type="entry name" value="2Fe-2S ferredoxin-like"/>
    <property type="match status" value="1"/>
</dbReference>
<keyword evidence="6" id="KW-0238">DNA-binding</keyword>
<dbReference type="PROSITE" id="PS00197">
    <property type="entry name" value="2FE2S_FER_1"/>
    <property type="match status" value="1"/>
</dbReference>
<feature type="domain" description="2Fe-2S ferredoxin-type" evidence="9">
    <location>
        <begin position="3"/>
        <end position="96"/>
    </location>
</feature>
<dbReference type="CDD" id="cd00207">
    <property type="entry name" value="fer2"/>
    <property type="match status" value="1"/>
</dbReference>
<keyword evidence="5" id="KW-0805">Transcription regulation</keyword>
<dbReference type="InterPro" id="IPR008920">
    <property type="entry name" value="TF_FadR/GntR_C"/>
</dbReference>
<evidence type="ECO:0000259" key="9">
    <source>
        <dbReference type="PROSITE" id="PS51085"/>
    </source>
</evidence>
<dbReference type="InterPro" id="IPR036010">
    <property type="entry name" value="2Fe-2S_ferredoxin-like_sf"/>
</dbReference>
<dbReference type="SUPFAM" id="SSF48008">
    <property type="entry name" value="GntR ligand-binding domain-like"/>
    <property type="match status" value="1"/>
</dbReference>
<dbReference type="SUPFAM" id="SSF51735">
    <property type="entry name" value="NAD(P)-binding Rossmann-fold domains"/>
    <property type="match status" value="1"/>
</dbReference>
<dbReference type="CDD" id="cd08937">
    <property type="entry name" value="DHB_DH-like_SDR_c"/>
    <property type="match status" value="1"/>
</dbReference>
<dbReference type="SUPFAM" id="SSF52343">
    <property type="entry name" value="Ferredoxin reductase-like, C-terminal NADP-linked domain"/>
    <property type="match status" value="1"/>
</dbReference>
<keyword evidence="3" id="KW-0001">2Fe-2S</keyword>
<dbReference type="NCBIfam" id="NF040810">
    <property type="entry name" value="BenC"/>
    <property type="match status" value="1"/>
</dbReference>
<dbReference type="Gene3D" id="1.20.120.530">
    <property type="entry name" value="GntR ligand-binding domain-like"/>
    <property type="match status" value="1"/>
</dbReference>
<dbReference type="PRINTS" id="PR00081">
    <property type="entry name" value="GDHRDH"/>
</dbReference>
<dbReference type="RefSeq" id="WP_191244616.1">
    <property type="nucleotide sequence ID" value="NZ_BNAU01000002.1"/>
</dbReference>
<comment type="caution">
    <text evidence="11">The sequence shown here is derived from an EMBL/GenBank/DDBJ whole genome shotgun (WGS) entry which is preliminary data.</text>
</comment>
<accession>A0ABQ3ISG7</accession>
<dbReference type="NCBIfam" id="NF040811">
    <property type="entry name" value="BenD"/>
    <property type="match status" value="1"/>
</dbReference>
<sequence length="877" mass="92916">MAFQVALSFEDGVTRFIKCEPDQTVADASYRQRINIPLDCRDGACGTCKAFCESGDYDGGTYIDDALSADEASRGYVLPCSMKPKSDLVLQIASTSAVAKTQAATYTATLTGLERLSPTTFALTLETPDRDKLAFLPGQYVNIEVPGTGQTRSYSFSNAPEDKQLTFLVKLTPGGVMSDYLTERAAPGDELRFTGPNGSFFLRETQRPVLLLAGGTGLAPILSIVRAMRACGSGRPAHLIYGVSTDDDLVEMDTLASLAAEVEGLTWDYCVADPDSSAPNKGYVTSLIREEHLHGGDVAVYLCGPPPMVEAVRKHFAEAGVEPTGFYYEKFALSAAAAETKAEPAPVTAPATQAPAPTAPVVPAAPAAASPSPERAGASRTVAGQAIFPPAELAPLRGGASPDEGQARRAIAGQVIWPGGTGGTLDPGEPLRPTASRTIAGQEMLPRTETAPLTEPGRYEIGEEHPSVHESDAVFEARQALELGAVEITIGRLSSQQLAGYRLLAEATVPYVDGDRFLDAAAYTETNAAFHDYLFTLTGNEHLLQAYQALGVKGHMTETLRDATWCHPRCTQDHLDIVAAFEAGDRQAARRLVAEHAERSKITMRRAMDDAKAARRPKFLSPGRFDGKVVVVTGAAQGIGERVARRISAEGGTVVLADRSDLVTGVADELTGEALPVLADLETWQGAQAVAEAAIARYGRIDVLVNNVGGAIWFKPFTEFTPDQIDAEIRRSLMTTLYSCRAALPSMAAQGHGVIVNVSSAATRGIHRIPYSAAKGGINAITASLALEYADAGIRVVATAPGGTEAPPRRISRGGSALETEQERAWFQAHIDQTVNSSLMKRYGTLDEQAAAITFLASDEASYITGTVLPVAGGDLG</sequence>
<name>A0ABQ3ISG7_9PSEU</name>
<dbReference type="PROSITE" id="PS51384">
    <property type="entry name" value="FAD_FR"/>
    <property type="match status" value="1"/>
</dbReference>
<evidence type="ECO:0000256" key="3">
    <source>
        <dbReference type="ARBA" id="ARBA00022714"/>
    </source>
</evidence>
<reference evidence="12" key="1">
    <citation type="journal article" date="2019" name="Int. J. Syst. Evol. Microbiol.">
        <title>The Global Catalogue of Microorganisms (GCM) 10K type strain sequencing project: providing services to taxonomists for standard genome sequencing and annotation.</title>
        <authorList>
            <consortium name="The Broad Institute Genomics Platform"/>
            <consortium name="The Broad Institute Genome Sequencing Center for Infectious Disease"/>
            <person name="Wu L."/>
            <person name="Ma J."/>
        </authorList>
    </citation>
    <scope>NUCLEOTIDE SEQUENCE [LARGE SCALE GENOMIC DNA]</scope>
    <source>
        <strain evidence="12">CGMCC 4.7677</strain>
    </source>
</reference>
<dbReference type="InterPro" id="IPR020904">
    <property type="entry name" value="Sc_DH/Rdtase_CS"/>
</dbReference>
<dbReference type="InterPro" id="IPR047686">
    <property type="entry name" value="BenD"/>
</dbReference>
<evidence type="ECO:0000256" key="7">
    <source>
        <dbReference type="ARBA" id="ARBA00023163"/>
    </source>
</evidence>
<gene>
    <name evidence="11" type="ORF">GCM10017786_24440</name>
</gene>
<dbReference type="SUPFAM" id="SSF63380">
    <property type="entry name" value="Riboflavin synthase domain-like"/>
    <property type="match status" value="1"/>
</dbReference>
<dbReference type="Gene3D" id="3.10.20.30">
    <property type="match status" value="1"/>
</dbReference>
<dbReference type="InterPro" id="IPR012675">
    <property type="entry name" value="Beta-grasp_dom_sf"/>
</dbReference>
<keyword evidence="7" id="KW-0804">Transcription</keyword>
<evidence type="ECO:0000256" key="1">
    <source>
        <dbReference type="ARBA" id="ARBA00001974"/>
    </source>
</evidence>
<keyword evidence="4" id="KW-0411">Iron-sulfur</keyword>
<dbReference type="PANTHER" id="PTHR47354:SF5">
    <property type="entry name" value="PROTEIN RFBI"/>
    <property type="match status" value="1"/>
</dbReference>
<dbReference type="InterPro" id="IPR039261">
    <property type="entry name" value="FNR_nucleotide-bd"/>
</dbReference>
<dbReference type="Proteomes" id="UP000605897">
    <property type="component" value="Unassembled WGS sequence"/>
</dbReference>
<comment type="similarity">
    <text evidence="2">Belongs to the short-chain dehydrogenases/reductases (SDR) family.</text>
</comment>
<dbReference type="PRINTS" id="PR00080">
    <property type="entry name" value="SDRFAMILY"/>
</dbReference>
<dbReference type="Gene3D" id="2.40.30.10">
    <property type="entry name" value="Translation factors"/>
    <property type="match status" value="1"/>
</dbReference>
<dbReference type="Pfam" id="PF00970">
    <property type="entry name" value="FAD_binding_6"/>
    <property type="match status" value="1"/>
</dbReference>
<dbReference type="InterPro" id="IPR047683">
    <property type="entry name" value="BenC-like_FAD_NAD-bd"/>
</dbReference>
<dbReference type="InterPro" id="IPR011711">
    <property type="entry name" value="GntR_C"/>
</dbReference>
<keyword evidence="3" id="KW-0408">Iron</keyword>
<proteinExistence type="inferred from homology"/>
<evidence type="ECO:0000313" key="11">
    <source>
        <dbReference type="EMBL" id="GHE91165.1"/>
    </source>
</evidence>
<dbReference type="InterPro" id="IPR036291">
    <property type="entry name" value="NAD(P)-bd_dom_sf"/>
</dbReference>
<protein>
    <submittedName>
        <fullName evidence="11">Oxidoreductase</fullName>
    </submittedName>
</protein>
<dbReference type="Pfam" id="PF00111">
    <property type="entry name" value="Fer2"/>
    <property type="match status" value="1"/>
</dbReference>
<feature type="region of interest" description="Disordered" evidence="8">
    <location>
        <begin position="344"/>
        <end position="379"/>
    </location>
</feature>
<dbReference type="NCBIfam" id="NF009463">
    <property type="entry name" value="PRK12823.1"/>
    <property type="match status" value="1"/>
</dbReference>
<keyword evidence="12" id="KW-1185">Reference proteome</keyword>
<evidence type="ECO:0000256" key="5">
    <source>
        <dbReference type="ARBA" id="ARBA00023015"/>
    </source>
</evidence>
<dbReference type="PROSITE" id="PS51085">
    <property type="entry name" value="2FE2S_FER_2"/>
    <property type="match status" value="1"/>
</dbReference>
<keyword evidence="3" id="KW-0479">Metal-binding</keyword>
<dbReference type="SMART" id="SM00895">
    <property type="entry name" value="FCD"/>
    <property type="match status" value="1"/>
</dbReference>
<dbReference type="PROSITE" id="PS00061">
    <property type="entry name" value="ADH_SHORT"/>
    <property type="match status" value="1"/>
</dbReference>
<evidence type="ECO:0000256" key="6">
    <source>
        <dbReference type="ARBA" id="ARBA00023125"/>
    </source>
</evidence>
<dbReference type="InterPro" id="IPR050415">
    <property type="entry name" value="MRET"/>
</dbReference>
<evidence type="ECO:0000256" key="2">
    <source>
        <dbReference type="ARBA" id="ARBA00006484"/>
    </source>
</evidence>
<dbReference type="InterPro" id="IPR017938">
    <property type="entry name" value="Riboflavin_synthase-like_b-brl"/>
</dbReference>
<evidence type="ECO:0000313" key="12">
    <source>
        <dbReference type="Proteomes" id="UP000605897"/>
    </source>
</evidence>
<evidence type="ECO:0000256" key="4">
    <source>
        <dbReference type="ARBA" id="ARBA00023014"/>
    </source>
</evidence>
<evidence type="ECO:0000256" key="8">
    <source>
        <dbReference type="SAM" id="MobiDB-lite"/>
    </source>
</evidence>
<dbReference type="Gene3D" id="3.40.50.80">
    <property type="entry name" value="Nucleotide-binding domain of ferredoxin-NADP reductase (FNR) module"/>
    <property type="match status" value="1"/>
</dbReference>
<dbReference type="Pfam" id="PF00106">
    <property type="entry name" value="adh_short"/>
    <property type="match status" value="1"/>
</dbReference>
<dbReference type="InterPro" id="IPR001041">
    <property type="entry name" value="2Fe-2S_ferredoxin-type"/>
</dbReference>
<dbReference type="InterPro" id="IPR006058">
    <property type="entry name" value="2Fe2S_fd_BS"/>
</dbReference>
<dbReference type="InterPro" id="IPR008333">
    <property type="entry name" value="Cbr1-like_FAD-bd_dom"/>
</dbReference>
<dbReference type="PANTHER" id="PTHR47354">
    <property type="entry name" value="NADH OXIDOREDUCTASE HCR"/>
    <property type="match status" value="1"/>
</dbReference>
<dbReference type="Gene3D" id="3.40.50.720">
    <property type="entry name" value="NAD(P)-binding Rossmann-like Domain"/>
    <property type="match status" value="1"/>
</dbReference>
<dbReference type="InterPro" id="IPR017927">
    <property type="entry name" value="FAD-bd_FR_type"/>
</dbReference>
<dbReference type="Pfam" id="PF00175">
    <property type="entry name" value="NAD_binding_1"/>
    <property type="match status" value="1"/>
</dbReference>
<dbReference type="Pfam" id="PF07729">
    <property type="entry name" value="FCD"/>
    <property type="match status" value="1"/>
</dbReference>
<dbReference type="CDD" id="cd06209">
    <property type="entry name" value="BenDO_FAD_NAD"/>
    <property type="match status" value="1"/>
</dbReference>
<feature type="domain" description="FAD-binding FR-type" evidence="10">
    <location>
        <begin position="103"/>
        <end position="203"/>
    </location>
</feature>
<evidence type="ECO:0000259" key="10">
    <source>
        <dbReference type="PROSITE" id="PS51384"/>
    </source>
</evidence>
<dbReference type="InterPro" id="IPR001433">
    <property type="entry name" value="OxRdtase_FAD/NAD-bd"/>
</dbReference>
<dbReference type="InterPro" id="IPR002347">
    <property type="entry name" value="SDR_fam"/>
</dbReference>
<dbReference type="EMBL" id="BNAU01000002">
    <property type="protein sequence ID" value="GHE91165.1"/>
    <property type="molecule type" value="Genomic_DNA"/>
</dbReference>